<evidence type="ECO:0000313" key="2">
    <source>
        <dbReference type="Proteomes" id="UP000003598"/>
    </source>
</evidence>
<dbReference type="STRING" id="762968.HMPREF9441_02411"/>
<keyword evidence="2" id="KW-1185">Reference proteome</keyword>
<dbReference type="AlphaFoldDB" id="G5SSR2"/>
<protein>
    <submittedName>
        <fullName evidence="1">Uncharacterized protein</fullName>
    </submittedName>
</protein>
<gene>
    <name evidence="1" type="ORF">HMPREF9441_02411</name>
</gene>
<dbReference type="EMBL" id="AFFY01000033">
    <property type="protein sequence ID" value="EHG99698.1"/>
    <property type="molecule type" value="Genomic_DNA"/>
</dbReference>
<proteinExistence type="predicted"/>
<name>G5SSR2_9BACT</name>
<sequence>MCALICFILSSIKQLIIFFKLSANISKKKRGSYTASKRGTGIPK</sequence>
<dbReference type="HOGENOM" id="CLU_3219634_0_0_10"/>
<dbReference type="Proteomes" id="UP000003598">
    <property type="component" value="Unassembled WGS sequence"/>
</dbReference>
<comment type="caution">
    <text evidence="1">The sequence shown here is derived from an EMBL/GenBank/DDBJ whole genome shotgun (WGS) entry which is preliminary data.</text>
</comment>
<evidence type="ECO:0000313" key="1">
    <source>
        <dbReference type="EMBL" id="EHG99698.1"/>
    </source>
</evidence>
<reference evidence="1 2" key="1">
    <citation type="submission" date="2011-03" db="EMBL/GenBank/DDBJ databases">
        <authorList>
            <person name="Weinstock G."/>
            <person name="Sodergren E."/>
            <person name="Clifton S."/>
            <person name="Fulton L."/>
            <person name="Fulton B."/>
            <person name="Courtney L."/>
            <person name="Fronick C."/>
            <person name="Harrison M."/>
            <person name="Strong C."/>
            <person name="Farmer C."/>
            <person name="Delahaunty K."/>
            <person name="Markovic C."/>
            <person name="Hall O."/>
            <person name="Minx P."/>
            <person name="Tomlinson C."/>
            <person name="Mitreva M."/>
            <person name="Hou S."/>
            <person name="Chen J."/>
            <person name="Wollam A."/>
            <person name="Pepin K.H."/>
            <person name="Johnson M."/>
            <person name="Bhonagiri V."/>
            <person name="Zhang X."/>
            <person name="Suruliraj S."/>
            <person name="Warren W."/>
            <person name="Chinwalla A."/>
            <person name="Mardis E.R."/>
            <person name="Wilson R.K."/>
        </authorList>
    </citation>
    <scope>NUCLEOTIDE SEQUENCE [LARGE SCALE GENOMIC DNA]</scope>
    <source>
        <strain evidence="1 2">YIT 11840</strain>
    </source>
</reference>
<accession>G5SSR2</accession>
<organism evidence="1 2">
    <name type="scientific">Paraprevotella clara YIT 11840</name>
    <dbReference type="NCBI Taxonomy" id="762968"/>
    <lineage>
        <taxon>Bacteria</taxon>
        <taxon>Pseudomonadati</taxon>
        <taxon>Bacteroidota</taxon>
        <taxon>Bacteroidia</taxon>
        <taxon>Bacteroidales</taxon>
        <taxon>Prevotellaceae</taxon>
        <taxon>Paraprevotella</taxon>
    </lineage>
</organism>